<evidence type="ECO:0000313" key="1">
    <source>
        <dbReference type="EMBL" id="CAH6721313.1"/>
    </source>
</evidence>
<gene>
    <name evidence="1" type="ORF">CLIB1444_05S08306</name>
</gene>
<comment type="caution">
    <text evidence="1">The sequence shown here is derived from an EMBL/GenBank/DDBJ whole genome shotgun (WGS) entry which is preliminary data.</text>
</comment>
<keyword evidence="2" id="KW-1185">Reference proteome</keyword>
<name>A0ACA9Y8H2_9ASCO</name>
<dbReference type="Proteomes" id="UP001152531">
    <property type="component" value="Unassembled WGS sequence"/>
</dbReference>
<reference evidence="1" key="1">
    <citation type="submission" date="2022-06" db="EMBL/GenBank/DDBJ databases">
        <authorList>
            <person name="Legras J.-L."/>
            <person name="Devillers H."/>
            <person name="Grondin C."/>
        </authorList>
    </citation>
    <scope>NUCLEOTIDE SEQUENCE</scope>
    <source>
        <strain evidence="1">CLIB 1444</strain>
    </source>
</reference>
<sequence length="777" mass="88163">MNINGKFPGQPNIQAQQILLQQLQGNQPQPPQQQQQQPPPNFNEIEGMHWRPNSNQFFQPPPHFQQYQNSEMPGQGPTGQGPPGQGGPGGPGQGPPTQGQISGQAQPQGQMGQGQPPNSVPPGVVQPGQTPVQGQAPQLPIINQYSIPKVNINVENPNSIHWQSQQQLCQISRSSNVPHYYARQYAANSRKKNPYNDLKSVGLLEATKTIINQLDEQEKSTKKSNATPTTNAALLYNKKTVGNYEDDSLHEEERMKLKTGGQQLWCQLDLSGQGLMNLSPRLFRYDFLESLYLNNNKLTTIPPIISKLRGLRTLDLSQNNISEVPSDLGLCYNLRYLYLFDNNIKTLPGSFGNLIELLFLGVEGNPLDFNLANILSEKGTKDLIIYLRDLKPPALNKPKARPWILLEDDGEIIDETLNPQAYAEDKAGLDNDTFTLLSYNTLCQHYATERMHKYTPSWALNWEYRRPLIQEEITNLNTDIICMQEVETRTYHEFWVPYMQKLGYKGLFYNKTRSKTMSDNDAKKVDGCTIFYKESKFKLITKMNFEYNSACMGSDKYKKTKDLFNRFMNKDHVAIIAYLQHIKTGEKVCVITTHLHWDPLFNDVKTLQVGVLLEELKDVLKKFLETNSIEEVKNAPIVLCGDFNSTIDSAVYQLFSTGSVKTHKDLDGHDYGRFTDEGFKNIFKMKSAYKNIGELPFTNCTPDFTTAIDYIWYSPGTLQVKGLLGKVDEDYANQVIGFPDAYFPSDHIPIVTKFQIKKNNSKRPDFKPDFKGTSRKT</sequence>
<accession>A0ACA9Y8H2</accession>
<evidence type="ECO:0000313" key="2">
    <source>
        <dbReference type="Proteomes" id="UP001152531"/>
    </source>
</evidence>
<dbReference type="EMBL" id="CALSDN010000005">
    <property type="protein sequence ID" value="CAH6721313.1"/>
    <property type="molecule type" value="Genomic_DNA"/>
</dbReference>
<proteinExistence type="predicted"/>
<protein>
    <submittedName>
        <fullName evidence="1">CCR4-Not complex 3'-5'-exoribonuclease subunit Ccr4</fullName>
    </submittedName>
</protein>
<organism evidence="1 2">
    <name type="scientific">[Candida] jaroonii</name>
    <dbReference type="NCBI Taxonomy" id="467808"/>
    <lineage>
        <taxon>Eukaryota</taxon>
        <taxon>Fungi</taxon>
        <taxon>Dikarya</taxon>
        <taxon>Ascomycota</taxon>
        <taxon>Saccharomycotina</taxon>
        <taxon>Pichiomycetes</taxon>
        <taxon>Debaryomycetaceae</taxon>
        <taxon>Yamadazyma</taxon>
    </lineage>
</organism>